<dbReference type="Pfam" id="PF13604">
    <property type="entry name" value="AAA_30"/>
    <property type="match status" value="1"/>
</dbReference>
<dbReference type="NCBIfam" id="NF041496">
    <property type="entry name" value="MobQ"/>
    <property type="match status" value="1"/>
</dbReference>
<evidence type="ECO:0000256" key="3">
    <source>
        <dbReference type="SAM" id="MobiDB-lite"/>
    </source>
</evidence>
<evidence type="ECO:0000256" key="1">
    <source>
        <dbReference type="ARBA" id="ARBA00010873"/>
    </source>
</evidence>
<accession>A0A628ZEW7</accession>
<keyword evidence="2" id="KW-0184">Conjugation</keyword>
<comment type="similarity">
    <text evidence="1">Belongs to the MobA/MobL family.</text>
</comment>
<proteinExistence type="inferred from homology"/>
<feature type="compositionally biased region" description="Basic residues" evidence="3">
    <location>
        <begin position="1047"/>
        <end position="1058"/>
    </location>
</feature>
<feature type="compositionally biased region" description="Basic and acidic residues" evidence="3">
    <location>
        <begin position="1032"/>
        <end position="1046"/>
    </location>
</feature>
<dbReference type="SUPFAM" id="SSF52540">
    <property type="entry name" value="P-loop containing nucleoside triphosphate hydrolases"/>
    <property type="match status" value="2"/>
</dbReference>
<dbReference type="InterPro" id="IPR027417">
    <property type="entry name" value="P-loop_NTPase"/>
</dbReference>
<dbReference type="Gene3D" id="3.30.930.30">
    <property type="match status" value="1"/>
</dbReference>
<evidence type="ECO:0000313" key="5">
    <source>
        <dbReference type="EMBL" id="EDF6616195.1"/>
    </source>
</evidence>
<dbReference type="InterPro" id="IPR005053">
    <property type="entry name" value="MobA_MobL"/>
</dbReference>
<dbReference type="EMBL" id="AAMBNR010000020">
    <property type="protein sequence ID" value="EDF6616195.1"/>
    <property type="molecule type" value="Genomic_DNA"/>
</dbReference>
<gene>
    <name evidence="5" type="primary">traA</name>
    <name evidence="5" type="ORF">B1B77_23390</name>
</gene>
<dbReference type="Gene3D" id="2.30.30.940">
    <property type="match status" value="1"/>
</dbReference>
<protein>
    <submittedName>
        <fullName evidence="5">Ti-type conjugative transfer relaxase TraA</fullName>
    </submittedName>
</protein>
<organism evidence="5">
    <name type="scientific">Salmonella newport</name>
    <dbReference type="NCBI Taxonomy" id="108619"/>
    <lineage>
        <taxon>Bacteria</taxon>
        <taxon>Pseudomonadati</taxon>
        <taxon>Pseudomonadota</taxon>
        <taxon>Gammaproteobacteria</taxon>
        <taxon>Enterobacterales</taxon>
        <taxon>Enterobacteriaceae</taxon>
        <taxon>Salmonella</taxon>
    </lineage>
</organism>
<dbReference type="CDD" id="cd18809">
    <property type="entry name" value="SF1_C_RecD"/>
    <property type="match status" value="1"/>
</dbReference>
<name>A0A628ZEW7_SALNE</name>
<dbReference type="NCBIfam" id="TIGR02768">
    <property type="entry name" value="TraA_Ti"/>
    <property type="match status" value="1"/>
</dbReference>
<sequence>MAIYHCSVKAVSRSTGRSAPGAAAYRAGELLTDNRTGEVFDYTKKSGVLSADIVLPEGAPEWAKDRNQLWNAAEAAERRKDACVAREYEVALPHELTHEQRRELALTFAKELSERHGVAVDVCLHEPSRDGNDKNYHAHILTTTRVMGNDGLEGKAEIEKAGRKRTDDLKETRALWGALCNDALERAGHVERVDHRSYKEQGVDLTPTKHIGVSAVAMERKGMDAERLEIHAETRAENAEKIEANPSLILDKITTTQAVFDRRDMARELNRYIDDPQQFQNIMARLESAPELVQLAPEMTDGRRTVPAKFTTREMVMTERAMIDSAERLAGAESHGVAAGTVARTVDRYDTLSDEQRAAVEHVTGEGRLSVIIGDAGTGKSFAMRVAKEAWEAEGFRVRGCALAGKAADELQAGSGIDSRTIHSLEASWNRGVDMLTARDVLVIDEAGMVGSRQLGRVLEAAEKAGAKVVMLGDDKQLAAIEAGAGFRAITERVGAAEITQIRRQTESWAREASTELARGDVRTGLDAYHERGHVRIEDTREEARTALAADWLADREKGGTSIILAHTNKDVASLNDTVRTALKASGELGAETEFLTERGARSFAEGDRLVFLKNDSALGVKNGTLGTVEKAEDGRLSVRLDSGREVDFDAGTYGHVDHGYAVTIHKSQGVTVDRAYVLATGGMDRNLAYVGMTRHRDSATLYAGAEDFTDRRSGRLVAHGAAPYENDPANSQSYFVTLESDSGKQRTVWGVDLARAVAESGAQLGDRIGLEHTGSEAVQLPDGGIAERNHWQVNGSAELAYTKLAERLGRQQPKASTLDFAESAYGFAEQRDFDGAGVVRQWVERGREKLAGLADRAEKALSRVLERAGIRRDVPGMEQATPEAIAALREPQARPELTPEDAARAAAIAEVERAFGGGQPVRQVDPLDVYRKGVEQARQAGDGLDIQIAERRLQLAEDAQAAGHNPAHMAAKINAQAQADVIAGLQGQQPQARPEPTPEDAARAAARAEVERALGGGKVERPAPQQQEPGMSERDKARAEVEKAMGHGRKRDRGIEL</sequence>
<dbReference type="InterPro" id="IPR014136">
    <property type="entry name" value="TraA_Ti"/>
</dbReference>
<dbReference type="Pfam" id="PF03389">
    <property type="entry name" value="MobA_MobL"/>
    <property type="match status" value="1"/>
</dbReference>
<dbReference type="Gene3D" id="3.40.50.300">
    <property type="entry name" value="P-loop containing nucleotide triphosphate hydrolases"/>
    <property type="match status" value="2"/>
</dbReference>
<comment type="caution">
    <text evidence="5">The sequence shown here is derived from an EMBL/GenBank/DDBJ whole genome shotgun (WGS) entry which is preliminary data.</text>
</comment>
<dbReference type="CDD" id="cd17933">
    <property type="entry name" value="DEXSc_RecD-like"/>
    <property type="match status" value="1"/>
</dbReference>
<evidence type="ECO:0000256" key="2">
    <source>
        <dbReference type="ARBA" id="ARBA00022971"/>
    </source>
</evidence>
<feature type="domain" description="MobA/MobL protein" evidence="4">
    <location>
        <begin position="17"/>
        <end position="221"/>
    </location>
</feature>
<evidence type="ECO:0000259" key="4">
    <source>
        <dbReference type="Pfam" id="PF03389"/>
    </source>
</evidence>
<reference evidence="5" key="1">
    <citation type="submission" date="2018-07" db="EMBL/GenBank/DDBJ databases">
        <authorList>
            <consortium name="PulseNet: The National Subtyping Network for Foodborne Disease Surveillance"/>
            <person name="Tarr C.L."/>
            <person name="Trees E."/>
            <person name="Katz L.S."/>
            <person name="Carleton-Romer H.A."/>
            <person name="Stroika S."/>
            <person name="Kucerova Z."/>
            <person name="Roache K.F."/>
            <person name="Sabol A.L."/>
            <person name="Besser J."/>
            <person name="Gerner-Smidt P."/>
        </authorList>
    </citation>
    <scope>NUCLEOTIDE SEQUENCE</scope>
    <source>
        <strain evidence="5">PNUSAS007861</strain>
    </source>
</reference>
<feature type="compositionally biased region" description="Basic and acidic residues" evidence="3">
    <location>
        <begin position="1001"/>
        <end position="1013"/>
    </location>
</feature>
<feature type="region of interest" description="Disordered" evidence="3">
    <location>
        <begin position="987"/>
        <end position="1058"/>
    </location>
</feature>
<dbReference type="AlphaFoldDB" id="A0A628ZEW7"/>